<dbReference type="InterPro" id="IPR011765">
    <property type="entry name" value="Pept_M16_N"/>
</dbReference>
<feature type="domain" description="Peptidase M16 N-terminal" evidence="1">
    <location>
        <begin position="36"/>
        <end position="161"/>
    </location>
</feature>
<dbReference type="InterPro" id="IPR007863">
    <property type="entry name" value="Peptidase_M16_C"/>
</dbReference>
<dbReference type="GO" id="GO:0046872">
    <property type="term" value="F:metal ion binding"/>
    <property type="evidence" value="ECO:0007669"/>
    <property type="project" value="InterPro"/>
</dbReference>
<evidence type="ECO:0000313" key="4">
    <source>
        <dbReference type="Proteomes" id="UP000298616"/>
    </source>
</evidence>
<dbReference type="Pfam" id="PF00675">
    <property type="entry name" value="Peptidase_M16"/>
    <property type="match status" value="1"/>
</dbReference>
<dbReference type="SUPFAM" id="SSF63411">
    <property type="entry name" value="LuxS/MPP-like metallohydrolase"/>
    <property type="match status" value="2"/>
</dbReference>
<organism evidence="3 4">
    <name type="scientific">Mangrovivirga cuniculi</name>
    <dbReference type="NCBI Taxonomy" id="2715131"/>
    <lineage>
        <taxon>Bacteria</taxon>
        <taxon>Pseudomonadati</taxon>
        <taxon>Bacteroidota</taxon>
        <taxon>Cytophagia</taxon>
        <taxon>Cytophagales</taxon>
        <taxon>Mangrovivirgaceae</taxon>
        <taxon>Mangrovivirga</taxon>
    </lineage>
</organism>
<name>A0A4D7JTV7_9BACT</name>
<feature type="domain" description="Peptidase M16 C-terminal" evidence="2">
    <location>
        <begin position="181"/>
        <end position="353"/>
    </location>
</feature>
<dbReference type="KEGG" id="fpf:DCC35_06045"/>
<dbReference type="PANTHER" id="PTHR11851">
    <property type="entry name" value="METALLOPROTEASE"/>
    <property type="match status" value="1"/>
</dbReference>
<reference evidence="3 4" key="1">
    <citation type="submission" date="2018-04" db="EMBL/GenBank/DDBJ databases">
        <title>Complete genome uncultured novel isolate.</title>
        <authorList>
            <person name="Merlino G."/>
        </authorList>
    </citation>
    <scope>NUCLEOTIDE SEQUENCE [LARGE SCALE GENOMIC DNA]</scope>
    <source>
        <strain evidence="4">R1DC9</strain>
    </source>
</reference>
<dbReference type="InterPro" id="IPR050361">
    <property type="entry name" value="MPP/UQCRC_Complex"/>
</dbReference>
<dbReference type="OrthoDB" id="9811314at2"/>
<dbReference type="RefSeq" id="WP_137089924.1">
    <property type="nucleotide sequence ID" value="NZ_CP028923.1"/>
</dbReference>
<keyword evidence="4" id="KW-1185">Reference proteome</keyword>
<dbReference type="Pfam" id="PF05193">
    <property type="entry name" value="Peptidase_M16_C"/>
    <property type="match status" value="1"/>
</dbReference>
<accession>A0A4D7JTV7</accession>
<evidence type="ECO:0000313" key="3">
    <source>
        <dbReference type="EMBL" id="QCK14335.1"/>
    </source>
</evidence>
<proteinExistence type="predicted"/>
<dbReference type="PANTHER" id="PTHR11851:SF224">
    <property type="entry name" value="PROCESSING PROTEASE"/>
    <property type="match status" value="1"/>
</dbReference>
<gene>
    <name evidence="3" type="ORF">DCC35_06045</name>
</gene>
<dbReference type="EMBL" id="CP028923">
    <property type="protein sequence ID" value="QCK14335.1"/>
    <property type="molecule type" value="Genomic_DNA"/>
</dbReference>
<sequence length="422" mass="48657">MLDRTKAPYKNDLVQPDIIKAQEAFIFENTPVFFVHSDTQEALKIEIITDSGSKFEQKPAAASTALSLLNEGTKSRTGSQISDGFDSRGAFTDFNNTSDRQHMSCYTLERFFPEIIELMSDVWINPSFPEDELERYQTQKAEQIAQQRKKNQYKAAEVFKNSLFGKNHPYGRTVGPEEIKSINREDLIDFHPTMYRNPAIFLSGKVSDNVLTTLQDHLQKIPVSKANNSKIKKPEQITDLIVINRPDSLQSTIRMGLPIIDRGHEDYYKLVVTNELFGGYFGSRLMKNLREDKGYTYGVHSRLMHLEDEGYMIVGTDVIREKTEDSLKEIQSELERLATESVEQFEFDTVINYLKGNFISSINTPYSLVDKFKSLYFYDLDYGFYDNYFENLDRITPADIKNTVEKYLLNNDWTKVVVGDLK</sequence>
<dbReference type="Gene3D" id="3.30.830.10">
    <property type="entry name" value="Metalloenzyme, LuxS/M16 peptidase-like"/>
    <property type="match status" value="2"/>
</dbReference>
<evidence type="ECO:0000259" key="2">
    <source>
        <dbReference type="Pfam" id="PF05193"/>
    </source>
</evidence>
<dbReference type="InterPro" id="IPR011249">
    <property type="entry name" value="Metalloenz_LuxS/M16"/>
</dbReference>
<evidence type="ECO:0000259" key="1">
    <source>
        <dbReference type="Pfam" id="PF00675"/>
    </source>
</evidence>
<dbReference type="AlphaFoldDB" id="A0A4D7JTV7"/>
<dbReference type="Proteomes" id="UP000298616">
    <property type="component" value="Chromosome"/>
</dbReference>
<protein>
    <submittedName>
        <fullName evidence="3">Uncharacterized protein</fullName>
    </submittedName>
</protein>